<dbReference type="AlphaFoldDB" id="A0A9Q5HYG7"/>
<dbReference type="EMBL" id="LNZH02000182">
    <property type="protein sequence ID" value="OCB88199.1"/>
    <property type="molecule type" value="Genomic_DNA"/>
</dbReference>
<reference evidence="1" key="1">
    <citation type="submission" date="2016-06" db="EMBL/GenBank/DDBJ databases">
        <title>Draft Genome sequence of the fungus Inonotus baumii.</title>
        <authorList>
            <person name="Zhu H."/>
            <person name="Lin W."/>
        </authorList>
    </citation>
    <scope>NUCLEOTIDE SEQUENCE</scope>
    <source>
        <strain evidence="1">821</strain>
    </source>
</reference>
<evidence type="ECO:0000313" key="1">
    <source>
        <dbReference type="EMBL" id="OCB88199.1"/>
    </source>
</evidence>
<gene>
    <name evidence="1" type="ORF">A7U60_g4604</name>
</gene>
<dbReference type="InterPro" id="IPR011009">
    <property type="entry name" value="Kinase-like_dom_sf"/>
</dbReference>
<organism evidence="1 2">
    <name type="scientific">Sanghuangporus baumii</name>
    <name type="common">Phellinus baumii</name>
    <dbReference type="NCBI Taxonomy" id="108892"/>
    <lineage>
        <taxon>Eukaryota</taxon>
        <taxon>Fungi</taxon>
        <taxon>Dikarya</taxon>
        <taxon>Basidiomycota</taxon>
        <taxon>Agaricomycotina</taxon>
        <taxon>Agaricomycetes</taxon>
        <taxon>Hymenochaetales</taxon>
        <taxon>Hymenochaetaceae</taxon>
        <taxon>Sanghuangporus</taxon>
    </lineage>
</organism>
<dbReference type="Proteomes" id="UP000757232">
    <property type="component" value="Unassembled WGS sequence"/>
</dbReference>
<accession>A0A9Q5HYG7</accession>
<comment type="caution">
    <text evidence="1">The sequence shown here is derived from an EMBL/GenBank/DDBJ whole genome shotgun (WGS) entry which is preliminary data.</text>
</comment>
<proteinExistence type="predicted"/>
<protein>
    <recommendedName>
        <fullName evidence="3">Protein kinase domain-containing protein</fullName>
    </recommendedName>
</protein>
<evidence type="ECO:0008006" key="3">
    <source>
        <dbReference type="Google" id="ProtNLM"/>
    </source>
</evidence>
<sequence>MGTSSESRANASPLLSAEIAWRDRYEMLESHGYRLRPRYHPNWRPSWLDTKKPVSHHEDYNIHNNLFNMDAIRVSDGQKVFLKRVRTGSREIDILRFLSEPERLQDSNNHAAALLDVFADDNDPRFSYMVMPLLRPYYYPDFYSVDEVVEFMRQLLQAGYTTASRQSLTANDRDCSELNLMMDAEAMYPKGFHPATYTMDASGYNRAYPKRRRDVKDLRYYFIDFGISSIFGPDEPRKVLGVDGQDDEVPELSIDVPYDPFLVDVFILGNLFKKAFLNRYTNLDFLLPLVERMTTRDCRERLTSFSALRLFDVLVSNQSWYTLRTWDP</sequence>
<dbReference type="SUPFAM" id="SSF56112">
    <property type="entry name" value="Protein kinase-like (PK-like)"/>
    <property type="match status" value="1"/>
</dbReference>
<keyword evidence="2" id="KW-1185">Reference proteome</keyword>
<dbReference type="OrthoDB" id="5987198at2759"/>
<evidence type="ECO:0000313" key="2">
    <source>
        <dbReference type="Proteomes" id="UP000757232"/>
    </source>
</evidence>
<name>A0A9Q5HYG7_SANBA</name>